<keyword evidence="4" id="KW-0560">Oxidoreductase</keyword>
<gene>
    <name evidence="8" type="ORF">CPAR01_07032</name>
</gene>
<evidence type="ECO:0000259" key="7">
    <source>
        <dbReference type="PROSITE" id="PS51296"/>
    </source>
</evidence>
<evidence type="ECO:0000256" key="4">
    <source>
        <dbReference type="ARBA" id="ARBA00023002"/>
    </source>
</evidence>
<dbReference type="Gene3D" id="3.40.50.720">
    <property type="entry name" value="NAD(P)-binding Rossmann-like Domain"/>
    <property type="match status" value="1"/>
</dbReference>
<evidence type="ECO:0000256" key="3">
    <source>
        <dbReference type="ARBA" id="ARBA00022723"/>
    </source>
</evidence>
<evidence type="ECO:0000313" key="9">
    <source>
        <dbReference type="Proteomes" id="UP001241169"/>
    </source>
</evidence>
<name>A0ABQ9SNL3_9PEZI</name>
<dbReference type="GeneID" id="85375202"/>
<dbReference type="EMBL" id="MOPA01000005">
    <property type="protein sequence ID" value="KAK1541043.1"/>
    <property type="molecule type" value="Genomic_DNA"/>
</dbReference>
<dbReference type="InterPro" id="IPR036922">
    <property type="entry name" value="Rieske_2Fe-2S_sf"/>
</dbReference>
<evidence type="ECO:0000256" key="5">
    <source>
        <dbReference type="ARBA" id="ARBA00023004"/>
    </source>
</evidence>
<dbReference type="RefSeq" id="XP_060350177.1">
    <property type="nucleotide sequence ID" value="XM_060491303.1"/>
</dbReference>
<evidence type="ECO:0000313" key="8">
    <source>
        <dbReference type="EMBL" id="KAK1541043.1"/>
    </source>
</evidence>
<comment type="similarity">
    <text evidence="1">Belongs to the short-chain dehydrogenases/reductases (SDR) family.</text>
</comment>
<feature type="domain" description="Rieske" evidence="7">
    <location>
        <begin position="61"/>
        <end position="162"/>
    </location>
</feature>
<dbReference type="Gene3D" id="2.102.10.10">
    <property type="entry name" value="Rieske [2Fe-2S] iron-sulphur domain"/>
    <property type="match status" value="1"/>
</dbReference>
<dbReference type="PANTHER" id="PTHR43008:SF4">
    <property type="entry name" value="CHAIN DEHYDROGENASE, PUTATIVE (AFU_ORTHOLOGUE AFUA_4G08710)-RELATED"/>
    <property type="match status" value="1"/>
</dbReference>
<evidence type="ECO:0000256" key="2">
    <source>
        <dbReference type="ARBA" id="ARBA00022714"/>
    </source>
</evidence>
<dbReference type="Pfam" id="PF13561">
    <property type="entry name" value="adh_short_C2"/>
    <property type="match status" value="1"/>
</dbReference>
<dbReference type="InterPro" id="IPR002347">
    <property type="entry name" value="SDR_fam"/>
</dbReference>
<keyword evidence="3" id="KW-0479">Metal-binding</keyword>
<dbReference type="InterPro" id="IPR017941">
    <property type="entry name" value="Rieske_2Fe-2S"/>
</dbReference>
<protein>
    <submittedName>
        <fullName evidence="8">Rieske domain-containing protein</fullName>
    </submittedName>
</protein>
<organism evidence="8 9">
    <name type="scientific">Colletotrichum paranaense</name>
    <dbReference type="NCBI Taxonomy" id="1914294"/>
    <lineage>
        <taxon>Eukaryota</taxon>
        <taxon>Fungi</taxon>
        <taxon>Dikarya</taxon>
        <taxon>Ascomycota</taxon>
        <taxon>Pezizomycotina</taxon>
        <taxon>Sordariomycetes</taxon>
        <taxon>Hypocreomycetidae</taxon>
        <taxon>Glomerellales</taxon>
        <taxon>Glomerellaceae</taxon>
        <taxon>Colletotrichum</taxon>
        <taxon>Colletotrichum acutatum species complex</taxon>
    </lineage>
</organism>
<dbReference type="SUPFAM" id="SSF51735">
    <property type="entry name" value="NAD(P)-binding Rossmann-fold domains"/>
    <property type="match status" value="1"/>
</dbReference>
<evidence type="ECO:0000256" key="6">
    <source>
        <dbReference type="ARBA" id="ARBA00023014"/>
    </source>
</evidence>
<dbReference type="Pfam" id="PF00355">
    <property type="entry name" value="Rieske"/>
    <property type="match status" value="1"/>
</dbReference>
<reference evidence="8 9" key="1">
    <citation type="submission" date="2016-10" db="EMBL/GenBank/DDBJ databases">
        <title>The genome sequence of Colletotrichum fioriniae PJ7.</title>
        <authorList>
            <person name="Baroncelli R."/>
        </authorList>
    </citation>
    <scope>NUCLEOTIDE SEQUENCE [LARGE SCALE GENOMIC DNA]</scope>
    <source>
        <strain evidence="8 9">IMI 384185</strain>
    </source>
</reference>
<dbReference type="PANTHER" id="PTHR43008">
    <property type="entry name" value="BENZIL REDUCTASE"/>
    <property type="match status" value="1"/>
</dbReference>
<dbReference type="SUPFAM" id="SSF50022">
    <property type="entry name" value="ISP domain"/>
    <property type="match status" value="1"/>
</dbReference>
<keyword evidence="9" id="KW-1185">Reference proteome</keyword>
<comment type="caution">
    <text evidence="8">The sequence shown here is derived from an EMBL/GenBank/DDBJ whole genome shotgun (WGS) entry which is preliminary data.</text>
</comment>
<accession>A0ABQ9SNL3</accession>
<dbReference type="InterPro" id="IPR036291">
    <property type="entry name" value="NAD(P)-bd_dom_sf"/>
</dbReference>
<keyword evidence="2" id="KW-0001">2Fe-2S</keyword>
<keyword evidence="5" id="KW-0408">Iron</keyword>
<evidence type="ECO:0000256" key="1">
    <source>
        <dbReference type="ARBA" id="ARBA00006484"/>
    </source>
</evidence>
<dbReference type="Proteomes" id="UP001241169">
    <property type="component" value="Unassembled WGS sequence"/>
</dbReference>
<proteinExistence type="inferred from homology"/>
<dbReference type="PRINTS" id="PR00081">
    <property type="entry name" value="GDHRDH"/>
</dbReference>
<sequence>MNAFGGRSRSSAGWFFAGLDSSFPDLGIDEGNLSDLRFCGTDLKSGCKVFQVRKSDPPRSTEVLLAPDVLNYAELEGDLKDQVLVFKFKGKFHAVDHKCPHSSYPLSHGTPFDIEDFGIVLSAGLTCPKHGWSFDLHSGMADRARYKLGIWEVQLRDTASIGAIPIGEDVPGRGANLLADLRSVYDFPEYIDTNPVAWLKSSLTSDHQSYFSVGDDVIERQRNQAIITGGGGSMGLEVARSVLESGGDVICIDRQENPLEEPWNRVLNVSKSHGTQAWYYRCDTTNAENVKFVFAESMKKSRFPLRGLVACAGISGDAPSIDFPIDTARSIIDVNVIGTLVCAQAAAQEIQRQGSAGSIVLIASMSAHGSNKGVDTVAYNPSKSAVVQMARSLAAEWGSRADIPLIRVNSISPGYIRTCMTEEPLSNPDMEREWTNGNMLMRLSEAHEYRGPITFLLSDASSFMTGSDVRVDGGHTAW</sequence>
<keyword evidence="6" id="KW-0411">Iron-sulfur</keyword>
<dbReference type="PROSITE" id="PS51296">
    <property type="entry name" value="RIESKE"/>
    <property type="match status" value="1"/>
</dbReference>